<name>A0A941IE10_9ACTN</name>
<sequence length="202" mass="21879">MPDDAEHTRLADLSQYGSQLQPVLAPDEVLYAAIPVRLDSDIKDPPSKLLPKSPGLSGHLGGTLERVAPVLAPTETVLTGIFNMASRSKSWDGGWDSNAGQFVIAVYPCKRAEGSAILGASLQFVRTDRRLLVAHLPRRSKSPTPTLIAQFGPGQLRNRPEPPPKRQKHRADLVFPDGSWLALQADTPQQADLLRQVLGAAN</sequence>
<protein>
    <submittedName>
        <fullName evidence="2">Uncharacterized protein</fullName>
    </submittedName>
</protein>
<evidence type="ECO:0000313" key="2">
    <source>
        <dbReference type="EMBL" id="MBR7824700.1"/>
    </source>
</evidence>
<gene>
    <name evidence="2" type="ORF">KDK95_00140</name>
</gene>
<reference evidence="2" key="1">
    <citation type="submission" date="2021-04" db="EMBL/GenBank/DDBJ databases">
        <title>Genome based classification of Actinospica acidithermotolerans sp. nov., an actinobacterium isolated from an Indonesian hot spring.</title>
        <authorList>
            <person name="Kusuma A.B."/>
            <person name="Putra K.E."/>
            <person name="Nafisah S."/>
            <person name="Loh J."/>
            <person name="Nouioui I."/>
            <person name="Goodfellow M."/>
        </authorList>
    </citation>
    <scope>NUCLEOTIDE SEQUENCE</scope>
    <source>
        <strain evidence="2">MGRD01-02</strain>
    </source>
</reference>
<keyword evidence="3" id="KW-1185">Reference proteome</keyword>
<dbReference type="Proteomes" id="UP000676325">
    <property type="component" value="Unassembled WGS sequence"/>
</dbReference>
<organism evidence="2 3">
    <name type="scientific">Actinospica acidithermotolerans</name>
    <dbReference type="NCBI Taxonomy" id="2828514"/>
    <lineage>
        <taxon>Bacteria</taxon>
        <taxon>Bacillati</taxon>
        <taxon>Actinomycetota</taxon>
        <taxon>Actinomycetes</taxon>
        <taxon>Catenulisporales</taxon>
        <taxon>Actinospicaceae</taxon>
        <taxon>Actinospica</taxon>
    </lineage>
</organism>
<evidence type="ECO:0000256" key="1">
    <source>
        <dbReference type="SAM" id="MobiDB-lite"/>
    </source>
</evidence>
<dbReference type="EMBL" id="JAGSOH010000001">
    <property type="protein sequence ID" value="MBR7824700.1"/>
    <property type="molecule type" value="Genomic_DNA"/>
</dbReference>
<dbReference type="AlphaFoldDB" id="A0A941IE10"/>
<evidence type="ECO:0000313" key="3">
    <source>
        <dbReference type="Proteomes" id="UP000676325"/>
    </source>
</evidence>
<comment type="caution">
    <text evidence="2">The sequence shown here is derived from an EMBL/GenBank/DDBJ whole genome shotgun (WGS) entry which is preliminary data.</text>
</comment>
<feature type="region of interest" description="Disordered" evidence="1">
    <location>
        <begin position="143"/>
        <end position="169"/>
    </location>
</feature>
<accession>A0A941IE10</accession>
<dbReference type="RefSeq" id="WP_212515857.1">
    <property type="nucleotide sequence ID" value="NZ_JAGSOH010000001.1"/>
</dbReference>
<proteinExistence type="predicted"/>